<dbReference type="RefSeq" id="WP_075078144.1">
    <property type="nucleotide sequence ID" value="NZ_BDCO01000002.1"/>
</dbReference>
<sequence>MTAEAKVPVRVILDTDMGSDCDDAGAMAVLHALADQGEVEILACIYSSEKNQFGPGCIAAINQYYGRGEIPIGAAKGDEVGDPRNDFLEAIASDAQRYGHRVRTCDDVPDQVAVYRRALASAPDRSVTVISIGHTKGLLALLHSGPCDFSPANGHGLVALKVKEWVVMGGAFPVEERPGWNFGANGSARYSRALVAEWPGAVVFSGYEVGSDIITGPCLQGTPDDNPVKTAYRLWDNALENGRASWDQTAVLYAVRGTGEDWELCRGRCEVEDDGRTTWQVDECGPHAYLVKRRPAESLTLTIGDLMARPPERRGVSSR</sequence>
<evidence type="ECO:0000313" key="2">
    <source>
        <dbReference type="Proteomes" id="UP000076023"/>
    </source>
</evidence>
<name>A0A146G6H1_TERSA</name>
<dbReference type="PANTHER" id="PTHR43264:SF1">
    <property type="entry name" value="INOSINE_URIDINE-PREFERRING NUCLEOSIDE HYDROLASE DOMAIN-CONTAINING PROTEIN"/>
    <property type="match status" value="1"/>
</dbReference>
<dbReference type="Gene3D" id="3.90.245.10">
    <property type="entry name" value="Ribonucleoside hydrolase-like"/>
    <property type="match status" value="1"/>
</dbReference>
<dbReference type="GO" id="GO:0016799">
    <property type="term" value="F:hydrolase activity, hydrolyzing N-glycosyl compounds"/>
    <property type="evidence" value="ECO:0007669"/>
    <property type="project" value="InterPro"/>
</dbReference>
<organism evidence="1 2">
    <name type="scientific">Terrimicrobium sacchariphilum</name>
    <dbReference type="NCBI Taxonomy" id="690879"/>
    <lineage>
        <taxon>Bacteria</taxon>
        <taxon>Pseudomonadati</taxon>
        <taxon>Verrucomicrobiota</taxon>
        <taxon>Terrimicrobiia</taxon>
        <taxon>Terrimicrobiales</taxon>
        <taxon>Terrimicrobiaceae</taxon>
        <taxon>Terrimicrobium</taxon>
    </lineage>
</organism>
<dbReference type="AlphaFoldDB" id="A0A146G6H1"/>
<dbReference type="SUPFAM" id="SSF53590">
    <property type="entry name" value="Nucleoside hydrolase"/>
    <property type="match status" value="1"/>
</dbReference>
<evidence type="ECO:0000313" key="1">
    <source>
        <dbReference type="EMBL" id="GAT32306.1"/>
    </source>
</evidence>
<keyword evidence="1" id="KW-0378">Hydrolase</keyword>
<proteinExistence type="predicted"/>
<dbReference type="STRING" id="690879.TSACC_2704"/>
<comment type="caution">
    <text evidence="1">The sequence shown here is derived from an EMBL/GenBank/DDBJ whole genome shotgun (WGS) entry which is preliminary data.</text>
</comment>
<dbReference type="InterPro" id="IPR036452">
    <property type="entry name" value="Ribo_hydro-like"/>
</dbReference>
<accession>A0A146G6H1</accession>
<dbReference type="OrthoDB" id="128573at2"/>
<dbReference type="PANTHER" id="PTHR43264">
    <property type="match status" value="1"/>
</dbReference>
<dbReference type="EMBL" id="BDCO01000002">
    <property type="protein sequence ID" value="GAT32306.1"/>
    <property type="molecule type" value="Genomic_DNA"/>
</dbReference>
<gene>
    <name evidence="1" type="ORF">TSACC_2704</name>
</gene>
<reference evidence="2" key="1">
    <citation type="journal article" date="2017" name="Genome Announc.">
        <title>Draft Genome Sequence of Terrimicrobium sacchariphilum NM-5T, a Facultative Anaerobic Soil Bacterium of the Class Spartobacteria.</title>
        <authorList>
            <person name="Qiu Y.L."/>
            <person name="Tourlousse D.M."/>
            <person name="Matsuura N."/>
            <person name="Ohashi A."/>
            <person name="Sekiguchi Y."/>
        </authorList>
    </citation>
    <scope>NUCLEOTIDE SEQUENCE [LARGE SCALE GENOMIC DNA]</scope>
    <source>
        <strain evidence="2">NM-5</strain>
    </source>
</reference>
<dbReference type="InParanoid" id="A0A146G6H1"/>
<protein>
    <submittedName>
        <fullName evidence="1">Inosine-uridine preferring nucleoside hydrolase</fullName>
    </submittedName>
</protein>
<keyword evidence="2" id="KW-1185">Reference proteome</keyword>
<dbReference type="Proteomes" id="UP000076023">
    <property type="component" value="Unassembled WGS sequence"/>
</dbReference>